<feature type="compositionally biased region" description="Acidic residues" evidence="7">
    <location>
        <begin position="375"/>
        <end position="385"/>
    </location>
</feature>
<feature type="transmembrane region" description="Helical" evidence="8">
    <location>
        <begin position="179"/>
        <end position="196"/>
    </location>
</feature>
<sequence length="731" mass="86497">MQIKNKLLSVYNGWQKKFEEQFEFKVQDVCFEKIVIYMNKPKDSSSLAVTRILFGLAMLFDIPDERGGALMERRWGDPKLCHFPLLPYVQPLPMPYMAVVYAALWFGALGMMLGYRYKLTSAIFVVCYWYLFLIEKSYWNNHSYLFGLVGLLLACTDAHCYWSLDAYLDPAKRKETVPYWNYFVLKYQFFILYFMAGLKKGTAEWLSGYSVQNLSEHWVFAPFRLFLTVPQTDYLVVHWFIFAFDLTVAAWMMWARSRHVAMLFCALFHLMNSRLFRIGMFPWVCLATMPLFYPFDWPKLALKIAKEQFVTCKNKLHEFYFTKIWCSRMCQCWEKQSVHTNDQNQKEGTTDEVKDETENINEELKDISNEKQDDPTDNDTEESNDDFTLAKSENEDEHFRPIYNNMKSDQNNAQDKEHLRKNYFTMYFIIFFVVTQAFLPYSHFITKGYNNWTNGLYGYSWDMMVHTWEPHSIVVKVVDNDNKGEFYVDPYLFTPNDRWTRHGDMVYQYAQCLEQKILKSRKSSYPPKVPKNISIYIDVWCSMNGRFVQRMFDPKVDLLKADWSPFEPVSFLMPVLDEALHWRSRLDEMRENVNSWSNYSDVTFFADFPGYDQEKFIPAELRNVTLTVLEGQVAFEPEVTNVSNGHSHKLVTRNWTTVRSGSFHKVLNIGDTPAFYMYTYNNNSEVYDEVTPKSKLPIGSELLRRFQNMLKFAVIVFKGVTKSLFRFTECQ</sequence>
<keyword evidence="2 8" id="KW-0812">Transmembrane</keyword>
<dbReference type="InterPro" id="IPR011020">
    <property type="entry name" value="HTTM-like"/>
</dbReference>
<evidence type="ECO:0000259" key="9">
    <source>
        <dbReference type="SMART" id="SM00752"/>
    </source>
</evidence>
<gene>
    <name evidence="10" type="ORF">ABMA28_015384</name>
</gene>
<feature type="region of interest" description="Disordered" evidence="7">
    <location>
        <begin position="363"/>
        <end position="391"/>
    </location>
</feature>
<evidence type="ECO:0000256" key="1">
    <source>
        <dbReference type="ARBA" id="ARBA00004127"/>
    </source>
</evidence>
<dbReference type="Pfam" id="PF05090">
    <property type="entry name" value="HTTM"/>
    <property type="match status" value="1"/>
</dbReference>
<keyword evidence="6" id="KW-0456">Lyase</keyword>
<accession>A0ABD0T9M1</accession>
<dbReference type="Proteomes" id="UP001549921">
    <property type="component" value="Unassembled WGS sequence"/>
</dbReference>
<protein>
    <recommendedName>
        <fullName evidence="9">HTTM-like domain-containing protein</fullName>
    </recommendedName>
</protein>
<evidence type="ECO:0000313" key="11">
    <source>
        <dbReference type="Proteomes" id="UP001549921"/>
    </source>
</evidence>
<feature type="transmembrane region" description="Helical" evidence="8">
    <location>
        <begin position="94"/>
        <end position="115"/>
    </location>
</feature>
<dbReference type="InterPro" id="IPR007782">
    <property type="entry name" value="VKG_COase"/>
</dbReference>
<dbReference type="PANTHER" id="PTHR12639:SF6">
    <property type="entry name" value="VITAMIN K-DEPENDENT GAMMA-CARBOXYLASE"/>
    <property type="match status" value="1"/>
</dbReference>
<evidence type="ECO:0000256" key="5">
    <source>
        <dbReference type="ARBA" id="ARBA00023157"/>
    </source>
</evidence>
<feature type="transmembrane region" description="Helical" evidence="8">
    <location>
        <begin position="275"/>
        <end position="293"/>
    </location>
</feature>
<dbReference type="EMBL" id="JBEDNZ010000007">
    <property type="protein sequence ID" value="KAL0840065.1"/>
    <property type="molecule type" value="Genomic_DNA"/>
</dbReference>
<evidence type="ECO:0000313" key="10">
    <source>
        <dbReference type="EMBL" id="KAL0840065.1"/>
    </source>
</evidence>
<dbReference type="InterPro" id="IPR053934">
    <property type="entry name" value="HTTM_dom"/>
</dbReference>
<feature type="transmembrane region" description="Helical" evidence="8">
    <location>
        <begin position="234"/>
        <end position="254"/>
    </location>
</feature>
<dbReference type="PANTHER" id="PTHR12639">
    <property type="entry name" value="VITAMIN K-DEPENDENT GAMMA-CARBOXYLASE"/>
    <property type="match status" value="1"/>
</dbReference>
<dbReference type="InterPro" id="IPR053935">
    <property type="entry name" value="VKGC_lumenal_dom"/>
</dbReference>
<reference evidence="10 11" key="1">
    <citation type="submission" date="2024-06" db="EMBL/GenBank/DDBJ databases">
        <title>A chromosome-level genome assembly of beet webworm, Loxostege sticticalis.</title>
        <authorList>
            <person name="Zhang Y."/>
        </authorList>
    </citation>
    <scope>NUCLEOTIDE SEQUENCE [LARGE SCALE GENOMIC DNA]</scope>
    <source>
        <strain evidence="10">AQ028</strain>
        <tissue evidence="10">Male pupae</tissue>
    </source>
</reference>
<keyword evidence="5" id="KW-1015">Disulfide bond</keyword>
<feature type="transmembrane region" description="Helical" evidence="8">
    <location>
        <begin position="145"/>
        <end position="167"/>
    </location>
</feature>
<dbReference type="SMART" id="SM00752">
    <property type="entry name" value="HTTM"/>
    <property type="match status" value="1"/>
</dbReference>
<evidence type="ECO:0000256" key="8">
    <source>
        <dbReference type="SAM" id="Phobius"/>
    </source>
</evidence>
<dbReference type="Pfam" id="PF22777">
    <property type="entry name" value="VKGC_lumenal_dom"/>
    <property type="match status" value="1"/>
</dbReference>
<evidence type="ECO:0000256" key="4">
    <source>
        <dbReference type="ARBA" id="ARBA00023136"/>
    </source>
</evidence>
<name>A0ABD0T9M1_LOXSC</name>
<keyword evidence="4 8" id="KW-0472">Membrane</keyword>
<feature type="domain" description="HTTM-like" evidence="9">
    <location>
        <begin position="39"/>
        <end position="297"/>
    </location>
</feature>
<evidence type="ECO:0000256" key="7">
    <source>
        <dbReference type="SAM" id="MobiDB-lite"/>
    </source>
</evidence>
<evidence type="ECO:0000256" key="3">
    <source>
        <dbReference type="ARBA" id="ARBA00022989"/>
    </source>
</evidence>
<dbReference type="GO" id="GO:0016829">
    <property type="term" value="F:lyase activity"/>
    <property type="evidence" value="ECO:0007669"/>
    <property type="project" value="UniProtKB-KW"/>
</dbReference>
<feature type="compositionally biased region" description="Basic and acidic residues" evidence="7">
    <location>
        <begin position="363"/>
        <end position="374"/>
    </location>
</feature>
<dbReference type="GO" id="GO:0012505">
    <property type="term" value="C:endomembrane system"/>
    <property type="evidence" value="ECO:0007669"/>
    <property type="project" value="UniProtKB-SubCell"/>
</dbReference>
<comment type="caution">
    <text evidence="10">The sequence shown here is derived from an EMBL/GenBank/DDBJ whole genome shotgun (WGS) entry which is preliminary data.</text>
</comment>
<feature type="transmembrane region" description="Helical" evidence="8">
    <location>
        <begin position="424"/>
        <end position="441"/>
    </location>
</feature>
<evidence type="ECO:0000256" key="2">
    <source>
        <dbReference type="ARBA" id="ARBA00022692"/>
    </source>
</evidence>
<proteinExistence type="predicted"/>
<evidence type="ECO:0000256" key="6">
    <source>
        <dbReference type="ARBA" id="ARBA00023239"/>
    </source>
</evidence>
<dbReference type="AlphaFoldDB" id="A0ABD0T9M1"/>
<comment type="subcellular location">
    <subcellularLocation>
        <location evidence="1">Endomembrane system</location>
        <topology evidence="1">Multi-pass membrane protein</topology>
    </subcellularLocation>
</comment>
<organism evidence="10 11">
    <name type="scientific">Loxostege sticticalis</name>
    <name type="common">Beet webworm moth</name>
    <dbReference type="NCBI Taxonomy" id="481309"/>
    <lineage>
        <taxon>Eukaryota</taxon>
        <taxon>Metazoa</taxon>
        <taxon>Ecdysozoa</taxon>
        <taxon>Arthropoda</taxon>
        <taxon>Hexapoda</taxon>
        <taxon>Insecta</taxon>
        <taxon>Pterygota</taxon>
        <taxon>Neoptera</taxon>
        <taxon>Endopterygota</taxon>
        <taxon>Lepidoptera</taxon>
        <taxon>Glossata</taxon>
        <taxon>Ditrysia</taxon>
        <taxon>Pyraloidea</taxon>
        <taxon>Crambidae</taxon>
        <taxon>Pyraustinae</taxon>
        <taxon>Loxostege</taxon>
    </lineage>
</organism>
<feature type="transmembrane region" description="Helical" evidence="8">
    <location>
        <begin position="122"/>
        <end position="139"/>
    </location>
</feature>
<keyword evidence="3 8" id="KW-1133">Transmembrane helix</keyword>